<sequence length="167" mass="17918">MIKKMKLVSCFLACSLFFSSITVAASSNPNALPEKDVHKVTPLLTEISVIPDSLLVNRKSNEISNYLKSKGIIMNIYNEEQGEQARNKRGAAGCTLAIGTVLVTAAIPIAKIKKIKQYIETLGGIELTVLHLIKDTSVATKTEEATVALSGLLAELSGIKEISSECV</sequence>
<comment type="caution">
    <text evidence="2">The sequence shown here is derived from an EMBL/GenBank/DDBJ whole genome shotgun (WGS) entry which is preliminary data.</text>
</comment>
<evidence type="ECO:0000256" key="1">
    <source>
        <dbReference type="SAM" id="SignalP"/>
    </source>
</evidence>
<feature type="signal peptide" evidence="1">
    <location>
        <begin position="1"/>
        <end position="24"/>
    </location>
</feature>
<evidence type="ECO:0000313" key="2">
    <source>
        <dbReference type="EMBL" id="GAC42147.1"/>
    </source>
</evidence>
<keyword evidence="3" id="KW-1185">Reference proteome</keyword>
<dbReference type="RefSeq" id="WP_006285547.1">
    <property type="nucleotide sequence ID" value="NZ_BALG01000073.1"/>
</dbReference>
<dbReference type="Proteomes" id="UP000029453">
    <property type="component" value="Unassembled WGS sequence"/>
</dbReference>
<organism evidence="2 3">
    <name type="scientific">Paenibacillus popilliae ATCC 14706</name>
    <dbReference type="NCBI Taxonomy" id="1212764"/>
    <lineage>
        <taxon>Bacteria</taxon>
        <taxon>Bacillati</taxon>
        <taxon>Bacillota</taxon>
        <taxon>Bacilli</taxon>
        <taxon>Bacillales</taxon>
        <taxon>Paenibacillaceae</taxon>
        <taxon>Paenibacillus</taxon>
    </lineage>
</organism>
<gene>
    <name evidence="2" type="ORF">PPOP_1504</name>
</gene>
<accession>M9L9M0</accession>
<evidence type="ECO:0000313" key="3">
    <source>
        <dbReference type="Proteomes" id="UP000029453"/>
    </source>
</evidence>
<dbReference type="AlphaFoldDB" id="M9L9M0"/>
<keyword evidence="1" id="KW-0732">Signal</keyword>
<feature type="chain" id="PRO_5039065063" evidence="1">
    <location>
        <begin position="25"/>
        <end position="167"/>
    </location>
</feature>
<dbReference type="EMBL" id="BALG01000073">
    <property type="protein sequence ID" value="GAC42147.1"/>
    <property type="molecule type" value="Genomic_DNA"/>
</dbReference>
<name>M9L9M0_PAEPP</name>
<reference evidence="2 3" key="1">
    <citation type="submission" date="2012-10" db="EMBL/GenBank/DDBJ databases">
        <title>Draft Genome Sequence of Paenibacillus popilliae ATCC 14706T.</title>
        <authorList>
            <person name="Iiyama K."/>
            <person name="Mori K."/>
            <person name="Mon H."/>
            <person name="Chieda Y."/>
            <person name="Lee J.M."/>
            <person name="Kusakabe T."/>
            <person name="Tashiro K."/>
            <person name="Asano S."/>
            <person name="Yasunaga-Aoki C."/>
            <person name="Shimizu S."/>
        </authorList>
    </citation>
    <scope>NUCLEOTIDE SEQUENCE [LARGE SCALE GENOMIC DNA]</scope>
    <source>
        <strain evidence="2 3">ATCC 14706</strain>
    </source>
</reference>
<protein>
    <submittedName>
        <fullName evidence="2">Pre-mRNA cleavagep/olyadenylation specificity factor</fullName>
    </submittedName>
</protein>
<proteinExistence type="predicted"/>